<feature type="compositionally biased region" description="Basic and acidic residues" evidence="8">
    <location>
        <begin position="929"/>
        <end position="961"/>
    </location>
</feature>
<accession>A0AAV0GVV2</accession>
<dbReference type="SMART" id="SM00386">
    <property type="entry name" value="HAT"/>
    <property type="match status" value="6"/>
</dbReference>
<evidence type="ECO:0000256" key="2">
    <source>
        <dbReference type="ARBA" id="ARBA00022664"/>
    </source>
</evidence>
<evidence type="ECO:0000256" key="8">
    <source>
        <dbReference type="SAM" id="MobiDB-lite"/>
    </source>
</evidence>
<dbReference type="Pfam" id="PF00076">
    <property type="entry name" value="RRM_1"/>
    <property type="match status" value="1"/>
</dbReference>
<dbReference type="SUPFAM" id="SSF54928">
    <property type="entry name" value="RNA-binding domain, RBD"/>
    <property type="match status" value="1"/>
</dbReference>
<dbReference type="InterPro" id="IPR011990">
    <property type="entry name" value="TPR-like_helical_dom_sf"/>
</dbReference>
<dbReference type="SMART" id="SM00360">
    <property type="entry name" value="RRM"/>
    <property type="match status" value="1"/>
</dbReference>
<keyword evidence="2" id="KW-0507">mRNA processing</keyword>
<proteinExistence type="predicted"/>
<evidence type="ECO:0000256" key="4">
    <source>
        <dbReference type="ARBA" id="ARBA00022884"/>
    </source>
</evidence>
<dbReference type="InterPro" id="IPR012677">
    <property type="entry name" value="Nucleotide-bd_a/b_plait_sf"/>
</dbReference>
<keyword evidence="4 7" id="KW-0694">RNA-binding</keyword>
<dbReference type="AlphaFoldDB" id="A0AAV0GVV2"/>
<organism evidence="10 11">
    <name type="scientific">Linum tenue</name>
    <dbReference type="NCBI Taxonomy" id="586396"/>
    <lineage>
        <taxon>Eukaryota</taxon>
        <taxon>Viridiplantae</taxon>
        <taxon>Streptophyta</taxon>
        <taxon>Embryophyta</taxon>
        <taxon>Tracheophyta</taxon>
        <taxon>Spermatophyta</taxon>
        <taxon>Magnoliopsida</taxon>
        <taxon>eudicotyledons</taxon>
        <taxon>Gunneridae</taxon>
        <taxon>Pentapetalae</taxon>
        <taxon>rosids</taxon>
        <taxon>fabids</taxon>
        <taxon>Malpighiales</taxon>
        <taxon>Linaceae</taxon>
        <taxon>Linum</taxon>
    </lineage>
</organism>
<evidence type="ECO:0000256" key="5">
    <source>
        <dbReference type="ARBA" id="ARBA00023187"/>
    </source>
</evidence>
<feature type="compositionally biased region" description="Basic and acidic residues" evidence="8">
    <location>
        <begin position="969"/>
        <end position="980"/>
    </location>
</feature>
<evidence type="ECO:0000256" key="7">
    <source>
        <dbReference type="PROSITE-ProRule" id="PRU00176"/>
    </source>
</evidence>
<dbReference type="InterPro" id="IPR008669">
    <property type="entry name" value="LSM_interact"/>
</dbReference>
<dbReference type="Proteomes" id="UP001154282">
    <property type="component" value="Unassembled WGS sequence"/>
</dbReference>
<protein>
    <recommendedName>
        <fullName evidence="9">RRM domain-containing protein</fullName>
    </recommendedName>
</protein>
<comment type="caution">
    <text evidence="10">The sequence shown here is derived from an EMBL/GenBank/DDBJ whole genome shotgun (WGS) entry which is preliminary data.</text>
</comment>
<keyword evidence="11" id="KW-1185">Reference proteome</keyword>
<keyword evidence="6" id="KW-0539">Nucleus</keyword>
<dbReference type="InterPro" id="IPR003107">
    <property type="entry name" value="HAT"/>
</dbReference>
<dbReference type="Pfam" id="PF23240">
    <property type="entry name" value="HAT_PRP39_N"/>
    <property type="match status" value="1"/>
</dbReference>
<feature type="compositionally biased region" description="Acidic residues" evidence="8">
    <location>
        <begin position="144"/>
        <end position="154"/>
    </location>
</feature>
<dbReference type="InterPro" id="IPR059164">
    <property type="entry name" value="HAT_PRP39_C"/>
</dbReference>
<gene>
    <name evidence="10" type="ORF">LITE_LOCUS1179</name>
</gene>
<dbReference type="Gene3D" id="3.30.70.330">
    <property type="match status" value="1"/>
</dbReference>
<evidence type="ECO:0000259" key="9">
    <source>
        <dbReference type="PROSITE" id="PS50102"/>
    </source>
</evidence>
<comment type="subcellular location">
    <subcellularLocation>
        <location evidence="1">Nucleus</location>
    </subcellularLocation>
</comment>
<dbReference type="GO" id="GO:0005634">
    <property type="term" value="C:nucleus"/>
    <property type="evidence" value="ECO:0007669"/>
    <property type="project" value="UniProtKB-SubCell"/>
</dbReference>
<feature type="region of interest" description="Disordered" evidence="8">
    <location>
        <begin position="768"/>
        <end position="859"/>
    </location>
</feature>
<reference evidence="10" key="1">
    <citation type="submission" date="2022-08" db="EMBL/GenBank/DDBJ databases">
        <authorList>
            <person name="Gutierrez-Valencia J."/>
        </authorList>
    </citation>
    <scope>NUCLEOTIDE SEQUENCE</scope>
</reference>
<dbReference type="Gene3D" id="1.25.40.10">
    <property type="entry name" value="Tetratricopeptide repeat domain"/>
    <property type="match status" value="2"/>
</dbReference>
<dbReference type="PANTHER" id="PTHR17204">
    <property type="entry name" value="PRE-MRNA PROCESSING PROTEIN PRP39-RELATED"/>
    <property type="match status" value="1"/>
</dbReference>
<dbReference type="GO" id="GO:0008380">
    <property type="term" value="P:RNA splicing"/>
    <property type="evidence" value="ECO:0007669"/>
    <property type="project" value="UniProtKB-KW"/>
</dbReference>
<dbReference type="EMBL" id="CAMGYJ010000002">
    <property type="protein sequence ID" value="CAI0376798.1"/>
    <property type="molecule type" value="Genomic_DNA"/>
</dbReference>
<evidence type="ECO:0000256" key="6">
    <source>
        <dbReference type="ARBA" id="ARBA00023242"/>
    </source>
</evidence>
<dbReference type="Pfam" id="PF05391">
    <property type="entry name" value="Lsm_interact"/>
    <property type="match status" value="1"/>
</dbReference>
<evidence type="ECO:0000256" key="1">
    <source>
        <dbReference type="ARBA" id="ARBA00004123"/>
    </source>
</evidence>
<feature type="compositionally biased region" description="Basic and acidic residues" evidence="8">
    <location>
        <begin position="1001"/>
        <end position="1027"/>
    </location>
</feature>
<feature type="compositionally biased region" description="Basic and acidic residues" evidence="8">
    <location>
        <begin position="809"/>
        <end position="844"/>
    </location>
</feature>
<keyword evidence="3" id="KW-0677">Repeat</keyword>
<dbReference type="GO" id="GO:0003723">
    <property type="term" value="F:RNA binding"/>
    <property type="evidence" value="ECO:0007669"/>
    <property type="project" value="UniProtKB-UniRule"/>
</dbReference>
<dbReference type="Pfam" id="PF23241">
    <property type="entry name" value="HAT_PRP39_C"/>
    <property type="match status" value="1"/>
</dbReference>
<dbReference type="PANTHER" id="PTHR17204:SF25">
    <property type="entry name" value="RRM DOMAIN-CONTAINING PROTEIN"/>
    <property type="match status" value="1"/>
</dbReference>
<dbReference type="PROSITE" id="PS50102">
    <property type="entry name" value="RRM"/>
    <property type="match status" value="1"/>
</dbReference>
<dbReference type="SUPFAM" id="SSF48452">
    <property type="entry name" value="TPR-like"/>
    <property type="match status" value="2"/>
</dbReference>
<dbReference type="GO" id="GO:0006397">
    <property type="term" value="P:mRNA processing"/>
    <property type="evidence" value="ECO:0007669"/>
    <property type="project" value="UniProtKB-KW"/>
</dbReference>
<keyword evidence="5" id="KW-0508">mRNA splicing</keyword>
<feature type="domain" description="RRM" evidence="9">
    <location>
        <begin position="845"/>
        <end position="923"/>
    </location>
</feature>
<name>A0AAV0GVV2_9ROSI</name>
<feature type="region of interest" description="Disordered" evidence="8">
    <location>
        <begin position="94"/>
        <end position="155"/>
    </location>
</feature>
<dbReference type="InterPro" id="IPR035979">
    <property type="entry name" value="RBD_domain_sf"/>
</dbReference>
<dbReference type="InterPro" id="IPR000504">
    <property type="entry name" value="RRM_dom"/>
</dbReference>
<evidence type="ECO:0000313" key="10">
    <source>
        <dbReference type="EMBL" id="CAI0376798.1"/>
    </source>
</evidence>
<sequence>MMIRSGLLKPRTSFSPGVYYPFLAQSHLGALRKPRTLFLGFKHLQTSAAVPDGGTVYSTSGSFSFVCLSKEERKISNQSQRRKKGEVEMETIMEVDEEDHSNVPGEVVTGDLNGKDDASNHNIQNPKALSAEEKDDGSGGDSSSESDDDEDDSQLAEQLKQLESELEANPSNYDAHVQCIKLLRRMGELEKLRQAREAMNALFPLTPSMWQEWAKDEASLSSGAAGTLSDSLPRFAVVALIKLARPESVAAIEKLYERGVFDYLSVSLWCDYLSYIQESDPSVRECSPDGISKARNVFERALTASGLHIAEGNKIWEAYREFEEAIIYTIDDKDSKIHQNLTEFPEFAMVVFLFCSCSAVGTIYGFFMAKESQVQRVRILFHRQLSVPLVNLESTLLDYKAWEVEQGSTLNAESSDLDGVPTHVVSAYRKAMEIYKARVGLEEQIFKKGISEEEKLQHFMVQSFLLLQNYLTFEKSFGDPARVQVLFERAVAEFPVSSDLWLDYVRYMDRTLKVGNVVRDVYTRASKNCPWVGELWVRYLLALERGRAPEEDISAVFERALQCTFSTLEEYLDLFLTRVDGLRRRILFGSGEDGVLGFSLIRKTFQAMVLLSLQYASDYLSPQLKNTDSLLRLHAYWARLEVYLGKDLVAARGVWESLLKTCGSMLEAWQGYITMETELGHIGEARSIYKRCYGKRLAGTGSEKWSVDAVPCSYLPKPRIIQDICHSWLRFEREFGTLEDFDLAVQKVTPRLEELQLYKMQQELQSSAATIGQKENPVPKNVREKRKGGSNITDEQSPAKRKKMATQTQKKEQDNAQHQDPDQAHGDKTKELKNVSGKTDHEAGRTVTDSSSGKAKASSEDLRKFFADVGGISSIRILHDKFTGKSRGLAYVDFLDDEHLAKAIAKNKQTLLGKRLSIARSNPKKGKKGDRGAPKGARDTDGGKKDGESEPTRSRTSDDSRTSQVSRPEGSHKPAEDVMLKGKNTFAVPRNMVKPLGWTDRQPKPPAEDGDEQPKSNDEFRKMFIKS</sequence>
<evidence type="ECO:0000313" key="11">
    <source>
        <dbReference type="Proteomes" id="UP001154282"/>
    </source>
</evidence>
<feature type="region of interest" description="Disordered" evidence="8">
    <location>
        <begin position="915"/>
        <end position="1027"/>
    </location>
</feature>
<evidence type="ECO:0000256" key="3">
    <source>
        <dbReference type="ARBA" id="ARBA00022737"/>
    </source>
</evidence>